<dbReference type="Gene3D" id="1.10.150.120">
    <property type="entry name" value="[2Fe-2S]-binding domain"/>
    <property type="match status" value="1"/>
</dbReference>
<dbReference type="InterPro" id="IPR012675">
    <property type="entry name" value="Beta-grasp_dom_sf"/>
</dbReference>
<proteinExistence type="predicted"/>
<evidence type="ECO:0000256" key="5">
    <source>
        <dbReference type="ARBA" id="ARBA00023014"/>
    </source>
</evidence>
<gene>
    <name evidence="7" type="ORF">METZ01_LOCUS351128</name>
</gene>
<dbReference type="PROSITE" id="PS00197">
    <property type="entry name" value="2FE2S_FER_1"/>
    <property type="match status" value="1"/>
</dbReference>
<dbReference type="GO" id="GO:0046872">
    <property type="term" value="F:metal ion binding"/>
    <property type="evidence" value="ECO:0007669"/>
    <property type="project" value="UniProtKB-KW"/>
</dbReference>
<dbReference type="PROSITE" id="PS51085">
    <property type="entry name" value="2FE2S_FER_2"/>
    <property type="match status" value="1"/>
</dbReference>
<keyword evidence="3" id="KW-0560">Oxidoreductase</keyword>
<evidence type="ECO:0000256" key="2">
    <source>
        <dbReference type="ARBA" id="ARBA00022723"/>
    </source>
</evidence>
<dbReference type="InterPro" id="IPR036884">
    <property type="entry name" value="2Fe-2S-bd_dom_sf"/>
</dbReference>
<evidence type="ECO:0000256" key="3">
    <source>
        <dbReference type="ARBA" id="ARBA00023002"/>
    </source>
</evidence>
<organism evidence="7">
    <name type="scientific">marine metagenome</name>
    <dbReference type="NCBI Taxonomy" id="408172"/>
    <lineage>
        <taxon>unclassified sequences</taxon>
        <taxon>metagenomes</taxon>
        <taxon>ecological metagenomes</taxon>
    </lineage>
</organism>
<name>A0A382RKP9_9ZZZZ</name>
<sequence>CSVGVCGACAVLVDGEMYASCITLAAAVDGSEITTIEGIAENGNLHPVQQAFIDHGGFQCGICTPGQVIAAKSLLDENPSPTENEIKEYMMGNLCRCTGYYGILNSIAAAAENMNEAAGSGG</sequence>
<dbReference type="GO" id="GO:0051537">
    <property type="term" value="F:2 iron, 2 sulfur cluster binding"/>
    <property type="evidence" value="ECO:0007669"/>
    <property type="project" value="UniProtKB-KW"/>
</dbReference>
<keyword evidence="1" id="KW-0001">2Fe-2S</keyword>
<dbReference type="PANTHER" id="PTHR44379">
    <property type="entry name" value="OXIDOREDUCTASE WITH IRON-SULFUR SUBUNIT"/>
    <property type="match status" value="1"/>
</dbReference>
<protein>
    <recommendedName>
        <fullName evidence="6">2Fe-2S ferredoxin-type domain-containing protein</fullName>
    </recommendedName>
</protein>
<dbReference type="AlphaFoldDB" id="A0A382RKP9"/>
<dbReference type="GO" id="GO:0016491">
    <property type="term" value="F:oxidoreductase activity"/>
    <property type="evidence" value="ECO:0007669"/>
    <property type="project" value="UniProtKB-KW"/>
</dbReference>
<dbReference type="PANTHER" id="PTHR44379:SF2">
    <property type="entry name" value="BLR6218 PROTEIN"/>
    <property type="match status" value="1"/>
</dbReference>
<dbReference type="SUPFAM" id="SSF54292">
    <property type="entry name" value="2Fe-2S ferredoxin-like"/>
    <property type="match status" value="1"/>
</dbReference>
<keyword evidence="4" id="KW-0408">Iron</keyword>
<accession>A0A382RKP9</accession>
<dbReference type="FunFam" id="1.10.150.120:FF:000003">
    <property type="entry name" value="Carbon monoxide dehydrogenase, small subunit"/>
    <property type="match status" value="1"/>
</dbReference>
<reference evidence="7" key="1">
    <citation type="submission" date="2018-05" db="EMBL/GenBank/DDBJ databases">
        <authorList>
            <person name="Lanie J.A."/>
            <person name="Ng W.-L."/>
            <person name="Kazmierczak K.M."/>
            <person name="Andrzejewski T.M."/>
            <person name="Davidsen T.M."/>
            <person name="Wayne K.J."/>
            <person name="Tettelin H."/>
            <person name="Glass J.I."/>
            <person name="Rusch D."/>
            <person name="Podicherti R."/>
            <person name="Tsui H.-C.T."/>
            <person name="Winkler M.E."/>
        </authorList>
    </citation>
    <scope>NUCLEOTIDE SEQUENCE</scope>
</reference>
<keyword evidence="2" id="KW-0479">Metal-binding</keyword>
<dbReference type="InterPro" id="IPR002888">
    <property type="entry name" value="2Fe-2S-bd"/>
</dbReference>
<evidence type="ECO:0000256" key="4">
    <source>
        <dbReference type="ARBA" id="ARBA00023004"/>
    </source>
</evidence>
<dbReference type="InterPro" id="IPR006058">
    <property type="entry name" value="2Fe2S_fd_BS"/>
</dbReference>
<evidence type="ECO:0000313" key="7">
    <source>
        <dbReference type="EMBL" id="SVC98274.1"/>
    </source>
</evidence>
<dbReference type="InterPro" id="IPR036010">
    <property type="entry name" value="2Fe-2S_ferredoxin-like_sf"/>
</dbReference>
<feature type="domain" description="2Fe-2S ferredoxin-type" evidence="6">
    <location>
        <begin position="1"/>
        <end position="39"/>
    </location>
</feature>
<keyword evidence="5" id="KW-0411">Iron-sulfur</keyword>
<evidence type="ECO:0000256" key="1">
    <source>
        <dbReference type="ARBA" id="ARBA00022714"/>
    </source>
</evidence>
<dbReference type="InterPro" id="IPR001041">
    <property type="entry name" value="2Fe-2S_ferredoxin-type"/>
</dbReference>
<dbReference type="SUPFAM" id="SSF47741">
    <property type="entry name" value="CO dehydrogenase ISP C-domain like"/>
    <property type="match status" value="1"/>
</dbReference>
<dbReference type="InterPro" id="IPR051452">
    <property type="entry name" value="Diverse_Oxidoreductases"/>
</dbReference>
<feature type="non-terminal residue" evidence="7">
    <location>
        <position position="1"/>
    </location>
</feature>
<evidence type="ECO:0000259" key="6">
    <source>
        <dbReference type="PROSITE" id="PS51085"/>
    </source>
</evidence>
<dbReference type="EMBL" id="UINC01122455">
    <property type="protein sequence ID" value="SVC98274.1"/>
    <property type="molecule type" value="Genomic_DNA"/>
</dbReference>
<dbReference type="Pfam" id="PF01799">
    <property type="entry name" value="Fer2_2"/>
    <property type="match status" value="1"/>
</dbReference>
<dbReference type="Gene3D" id="3.10.20.30">
    <property type="match status" value="1"/>
</dbReference>